<name>A0AAW1YN65_RUBAR</name>
<evidence type="ECO:0000313" key="1">
    <source>
        <dbReference type="EMBL" id="KAK9950127.1"/>
    </source>
</evidence>
<sequence>MLDQSQNFPRNQLYVTCHVHSRHASAEDKEFDFWGAHTHMYSEWEFQAQACIEEGFEACSPRLWETTTVRNTKYESSPLLPHNHHYSDLSPTSHRRAVLESRRELMEMIRNMPESCYELSLKDIVDEQQGMQKAREDTDVDEKKFHFQTQAQIRKQKKKKITYKTRQISRTSSMESETFRIKMFFPTFLCSKKKTKAAGNCSKVSPKPPFEGPENHKYLCIKSTSSPRRFSDDDALPGCWTFFQSKKGKSK</sequence>
<gene>
    <name evidence="1" type="ORF">M0R45_005629</name>
</gene>
<proteinExistence type="predicted"/>
<dbReference type="PANTHER" id="PTHR34193">
    <property type="entry name" value="OS11G0199801 PROTEIN"/>
    <property type="match status" value="1"/>
</dbReference>
<protein>
    <submittedName>
        <fullName evidence="1">Uncharacterized protein</fullName>
    </submittedName>
</protein>
<dbReference type="EMBL" id="JBEDUW010000001">
    <property type="protein sequence ID" value="KAK9950127.1"/>
    <property type="molecule type" value="Genomic_DNA"/>
</dbReference>
<accession>A0AAW1YN65</accession>
<dbReference type="AlphaFoldDB" id="A0AAW1YN65"/>
<reference evidence="1 2" key="1">
    <citation type="journal article" date="2023" name="G3 (Bethesda)">
        <title>A chromosome-length genome assembly and annotation of blackberry (Rubus argutus, cv. 'Hillquist').</title>
        <authorList>
            <person name="Bruna T."/>
            <person name="Aryal R."/>
            <person name="Dudchenko O."/>
            <person name="Sargent D.J."/>
            <person name="Mead D."/>
            <person name="Buti M."/>
            <person name="Cavallini A."/>
            <person name="Hytonen T."/>
            <person name="Andres J."/>
            <person name="Pham M."/>
            <person name="Weisz D."/>
            <person name="Mascagni F."/>
            <person name="Usai G."/>
            <person name="Natali L."/>
            <person name="Bassil N."/>
            <person name="Fernandez G.E."/>
            <person name="Lomsadze A."/>
            <person name="Armour M."/>
            <person name="Olukolu B."/>
            <person name="Poorten T."/>
            <person name="Britton C."/>
            <person name="Davik J."/>
            <person name="Ashrafi H."/>
            <person name="Aiden E.L."/>
            <person name="Borodovsky M."/>
            <person name="Worthington M."/>
        </authorList>
    </citation>
    <scope>NUCLEOTIDE SEQUENCE [LARGE SCALE GENOMIC DNA]</scope>
    <source>
        <strain evidence="1">PI 553951</strain>
    </source>
</reference>
<dbReference type="Proteomes" id="UP001457282">
    <property type="component" value="Unassembled WGS sequence"/>
</dbReference>
<comment type="caution">
    <text evidence="1">The sequence shown here is derived from an EMBL/GenBank/DDBJ whole genome shotgun (WGS) entry which is preliminary data.</text>
</comment>
<keyword evidence="2" id="KW-1185">Reference proteome</keyword>
<organism evidence="1 2">
    <name type="scientific">Rubus argutus</name>
    <name type="common">Southern blackberry</name>
    <dbReference type="NCBI Taxonomy" id="59490"/>
    <lineage>
        <taxon>Eukaryota</taxon>
        <taxon>Viridiplantae</taxon>
        <taxon>Streptophyta</taxon>
        <taxon>Embryophyta</taxon>
        <taxon>Tracheophyta</taxon>
        <taxon>Spermatophyta</taxon>
        <taxon>Magnoliopsida</taxon>
        <taxon>eudicotyledons</taxon>
        <taxon>Gunneridae</taxon>
        <taxon>Pentapetalae</taxon>
        <taxon>rosids</taxon>
        <taxon>fabids</taxon>
        <taxon>Rosales</taxon>
        <taxon>Rosaceae</taxon>
        <taxon>Rosoideae</taxon>
        <taxon>Rosoideae incertae sedis</taxon>
        <taxon>Rubus</taxon>
    </lineage>
</organism>
<evidence type="ECO:0000313" key="2">
    <source>
        <dbReference type="Proteomes" id="UP001457282"/>
    </source>
</evidence>
<dbReference type="PANTHER" id="PTHR34193:SF10">
    <property type="entry name" value="DUF1645 FAMILY PROTEIN"/>
    <property type="match status" value="1"/>
</dbReference>